<feature type="compositionally biased region" description="Basic and acidic residues" evidence="5">
    <location>
        <begin position="249"/>
        <end position="273"/>
    </location>
</feature>
<feature type="region of interest" description="Disordered" evidence="5">
    <location>
        <begin position="96"/>
        <end position="396"/>
    </location>
</feature>
<dbReference type="GO" id="GO:0005634">
    <property type="term" value="C:nucleus"/>
    <property type="evidence" value="ECO:0007669"/>
    <property type="project" value="UniProtKB-SubCell"/>
</dbReference>
<evidence type="ECO:0000256" key="5">
    <source>
        <dbReference type="SAM" id="MobiDB-lite"/>
    </source>
</evidence>
<evidence type="ECO:0000256" key="3">
    <source>
        <dbReference type="ARBA" id="ARBA00023242"/>
    </source>
</evidence>
<evidence type="ECO:0000256" key="4">
    <source>
        <dbReference type="SAM" id="Coils"/>
    </source>
</evidence>
<comment type="subcellular location">
    <subcellularLocation>
        <location evidence="1">Nucleus</location>
    </subcellularLocation>
</comment>
<feature type="compositionally biased region" description="Basic residues" evidence="5">
    <location>
        <begin position="184"/>
        <end position="193"/>
    </location>
</feature>
<comment type="caution">
    <text evidence="6">The sequence shown here is derived from an EMBL/GenBank/DDBJ whole genome shotgun (WGS) entry which is preliminary data.</text>
</comment>
<keyword evidence="4" id="KW-0175">Coiled coil</keyword>
<keyword evidence="7" id="KW-1185">Reference proteome</keyword>
<feature type="compositionally biased region" description="Basic and acidic residues" evidence="5">
    <location>
        <begin position="132"/>
        <end position="183"/>
    </location>
</feature>
<name>A0A8J6LEG6_TENMO</name>
<feature type="compositionally biased region" description="Basic and acidic residues" evidence="5">
    <location>
        <begin position="42"/>
        <end position="55"/>
    </location>
</feature>
<feature type="coiled-coil region" evidence="4">
    <location>
        <begin position="566"/>
        <end position="600"/>
    </location>
</feature>
<gene>
    <name evidence="6" type="ORF">GEV33_004415</name>
</gene>
<feature type="compositionally biased region" description="Basic and acidic residues" evidence="5">
    <location>
        <begin position="214"/>
        <end position="230"/>
    </location>
</feature>
<feature type="region of interest" description="Disordered" evidence="5">
    <location>
        <begin position="468"/>
        <end position="509"/>
    </location>
</feature>
<feature type="region of interest" description="Disordered" evidence="5">
    <location>
        <begin position="1"/>
        <end position="72"/>
    </location>
</feature>
<reference evidence="6" key="2">
    <citation type="submission" date="2021-08" db="EMBL/GenBank/DDBJ databases">
        <authorList>
            <person name="Eriksson T."/>
        </authorList>
    </citation>
    <scope>NUCLEOTIDE SEQUENCE</scope>
    <source>
        <strain evidence="6">Stoneville</strain>
        <tissue evidence="6">Whole head</tissue>
    </source>
</reference>
<organism evidence="6 7">
    <name type="scientific">Tenebrio molitor</name>
    <name type="common">Yellow mealworm beetle</name>
    <dbReference type="NCBI Taxonomy" id="7067"/>
    <lineage>
        <taxon>Eukaryota</taxon>
        <taxon>Metazoa</taxon>
        <taxon>Ecdysozoa</taxon>
        <taxon>Arthropoda</taxon>
        <taxon>Hexapoda</taxon>
        <taxon>Insecta</taxon>
        <taxon>Pterygota</taxon>
        <taxon>Neoptera</taxon>
        <taxon>Endopterygota</taxon>
        <taxon>Coleoptera</taxon>
        <taxon>Polyphaga</taxon>
        <taxon>Cucujiformia</taxon>
        <taxon>Tenebrionidae</taxon>
        <taxon>Tenebrio</taxon>
    </lineage>
</organism>
<feature type="compositionally biased region" description="Basic and acidic residues" evidence="5">
    <location>
        <begin position="292"/>
        <end position="306"/>
    </location>
</feature>
<dbReference type="InterPro" id="IPR051651">
    <property type="entry name" value="DMTF1_DNA-bind_reg"/>
</dbReference>
<dbReference type="GO" id="GO:0000981">
    <property type="term" value="F:DNA-binding transcription factor activity, RNA polymerase II-specific"/>
    <property type="evidence" value="ECO:0007669"/>
    <property type="project" value="TreeGrafter"/>
</dbReference>
<evidence type="ECO:0000313" key="6">
    <source>
        <dbReference type="EMBL" id="KAH0818375.1"/>
    </source>
</evidence>
<feature type="compositionally biased region" description="Basic and acidic residues" evidence="5">
    <location>
        <begin position="478"/>
        <end position="487"/>
    </location>
</feature>
<keyword evidence="3" id="KW-0539">Nucleus</keyword>
<evidence type="ECO:0000313" key="7">
    <source>
        <dbReference type="Proteomes" id="UP000719412"/>
    </source>
</evidence>
<feature type="compositionally biased region" description="Basic and acidic residues" evidence="5">
    <location>
        <begin position="321"/>
        <end position="330"/>
    </location>
</feature>
<accession>A0A8J6LEG6</accession>
<dbReference type="PANTHER" id="PTHR46380:SF2">
    <property type="entry name" value="CYCLIN-D-BINDING MYB-LIKE TRANSCRIPTION FACTOR 1"/>
    <property type="match status" value="1"/>
</dbReference>
<dbReference type="Proteomes" id="UP000719412">
    <property type="component" value="Unassembled WGS sequence"/>
</dbReference>
<protein>
    <submittedName>
        <fullName evidence="6">Uncharacterized protein</fullName>
    </submittedName>
</protein>
<reference evidence="6" key="1">
    <citation type="journal article" date="2020" name="J Insects Food Feed">
        <title>The yellow mealworm (Tenebrio molitor) genome: a resource for the emerging insects as food and feed industry.</title>
        <authorList>
            <person name="Eriksson T."/>
            <person name="Andere A."/>
            <person name="Kelstrup H."/>
            <person name="Emery V."/>
            <person name="Picard C."/>
        </authorList>
    </citation>
    <scope>NUCLEOTIDE SEQUENCE</scope>
    <source>
        <strain evidence="6">Stoneville</strain>
        <tissue evidence="6">Whole head</tissue>
    </source>
</reference>
<dbReference type="PANTHER" id="PTHR46380">
    <property type="entry name" value="CYCLIN-D-BINDING MYB-LIKE TRANSCRIPTION FACTOR 1"/>
    <property type="match status" value="1"/>
</dbReference>
<keyword evidence="2" id="KW-0238">DNA-binding</keyword>
<evidence type="ECO:0000256" key="2">
    <source>
        <dbReference type="ARBA" id="ARBA00023125"/>
    </source>
</evidence>
<evidence type="ECO:0000256" key="1">
    <source>
        <dbReference type="ARBA" id="ARBA00004123"/>
    </source>
</evidence>
<proteinExistence type="predicted"/>
<feature type="compositionally biased region" description="Polar residues" evidence="5">
    <location>
        <begin position="497"/>
        <end position="509"/>
    </location>
</feature>
<dbReference type="AlphaFoldDB" id="A0A8J6LEG6"/>
<feature type="compositionally biased region" description="Basic and acidic residues" evidence="5">
    <location>
        <begin position="357"/>
        <end position="377"/>
    </location>
</feature>
<sequence>MEGEVFSDGCINKKKRKSKENSQSEFFSDEGSHRKEKKKLKRDLLGEERVFKEETPIEGSQSPQKKHRKEIDLEDRQEEVLLFSESVSASELNGWLFGEKKKKKKKHDESRETESESNPNGALKLKKKKKHRDETRESGMLDDFHISVDHLFMRESTPIKEKTKGYNDQFEELRKDERNQSKESKKKKKKKHDQSRGTESESNDSALKLKKKKECSDKTRESGILDDSHIGLDNLFMMESTPTKKKKERHGDQFEELRKDESSQLEESIKEEPFSPLKEKKKKHTKNAEVQLDERKKKHDESRGAESESNNSAQKLKRKKERSDKTKESGISDDSNIGLDNLFMMEPTPRKKKKQRHGDQSEELRKDGRSQLEEPIKEPFSPPKKKKKRLKSDESVMSIDFSILAENLDTSVEDVMMKTKKKKHRNKNIVEEHGSQVGLERGESLVFDNAENVDDGPVKNNICANGKTITENSYNDGGSKKSKETQSGKDNSPCAKTESNSSGGSNFTINMHEDTSEILGMSGTTKLLADLEVNDYCKPKSKLARRRQSVFVESTSANHELSPTPCQSEVCENKSLEELLENMEDEYRLDERELNRLNDLSVLLPWVIPPLHLIETRVTLSPTASQKVLIEALDIDVKMGKFSHLEDEQIKKNWDEFCELHDIPHEPTPFLVLVNKDLFRERLKFVQFLAHGLENRLLCSVYKRFKRLFSNQKHKSGRFTAQENWVIVEYMTKTCSRTPYADLARILNRDKLAVEKRCARLLGKKEPVKWNLKKIGEFMGHLADITDVSDPNELKYRPISTEEWQELSEVLKVPVMKLRRAWLCTIHPRLFVKKSMKYNVIKENLVVRMIENHETDWRTVNWDEIAKDFEGFTGAKLNKLIKELVSYHVPKEKQSNLKESLQFLNENVIKQNQLRNHKLRKIKMRQL</sequence>
<dbReference type="EMBL" id="JABDTM020017803">
    <property type="protein sequence ID" value="KAH0818375.1"/>
    <property type="molecule type" value="Genomic_DNA"/>
</dbReference>
<dbReference type="GO" id="GO:0000978">
    <property type="term" value="F:RNA polymerase II cis-regulatory region sequence-specific DNA binding"/>
    <property type="evidence" value="ECO:0007669"/>
    <property type="project" value="TreeGrafter"/>
</dbReference>